<keyword evidence="3" id="KW-1185">Reference proteome</keyword>
<evidence type="ECO:0000256" key="1">
    <source>
        <dbReference type="SAM" id="MobiDB-lite"/>
    </source>
</evidence>
<reference evidence="3" key="1">
    <citation type="journal article" date="2019" name="Int. J. Syst. Evol. Microbiol.">
        <title>The Global Catalogue of Microorganisms (GCM) 10K type strain sequencing project: providing services to taxonomists for standard genome sequencing and annotation.</title>
        <authorList>
            <consortium name="The Broad Institute Genomics Platform"/>
            <consortium name="The Broad Institute Genome Sequencing Center for Infectious Disease"/>
            <person name="Wu L."/>
            <person name="Ma J."/>
        </authorList>
    </citation>
    <scope>NUCLEOTIDE SEQUENCE [LARGE SCALE GENOMIC DNA]</scope>
    <source>
        <strain evidence="3">JCM 7356</strain>
    </source>
</reference>
<feature type="region of interest" description="Disordered" evidence="1">
    <location>
        <begin position="78"/>
        <end position="116"/>
    </location>
</feature>
<dbReference type="EMBL" id="BAAATR010000056">
    <property type="protein sequence ID" value="GAA2276937.1"/>
    <property type="molecule type" value="Genomic_DNA"/>
</dbReference>
<name>A0ABP5RUW7_9ACTN</name>
<dbReference type="Proteomes" id="UP001500305">
    <property type="component" value="Unassembled WGS sequence"/>
</dbReference>
<protein>
    <submittedName>
        <fullName evidence="2">Uncharacterized protein</fullName>
    </submittedName>
</protein>
<feature type="compositionally biased region" description="Basic and acidic residues" evidence="1">
    <location>
        <begin position="78"/>
        <end position="99"/>
    </location>
</feature>
<dbReference type="RefSeq" id="WP_344640918.1">
    <property type="nucleotide sequence ID" value="NZ_BAAATR010000056.1"/>
</dbReference>
<proteinExistence type="predicted"/>
<accession>A0ABP5RUW7</accession>
<organism evidence="2 3">
    <name type="scientific">Kitasatospora cystarginea</name>
    <dbReference type="NCBI Taxonomy" id="58350"/>
    <lineage>
        <taxon>Bacteria</taxon>
        <taxon>Bacillati</taxon>
        <taxon>Actinomycetota</taxon>
        <taxon>Actinomycetes</taxon>
        <taxon>Kitasatosporales</taxon>
        <taxon>Streptomycetaceae</taxon>
        <taxon>Kitasatospora</taxon>
    </lineage>
</organism>
<gene>
    <name evidence="2" type="ORF">GCM10010430_73510</name>
</gene>
<comment type="caution">
    <text evidence="2">The sequence shown here is derived from an EMBL/GenBank/DDBJ whole genome shotgun (WGS) entry which is preliminary data.</text>
</comment>
<evidence type="ECO:0000313" key="2">
    <source>
        <dbReference type="EMBL" id="GAA2276937.1"/>
    </source>
</evidence>
<sequence>MGAEYEITDDELLDVAEDPEQAASLHRALRSMAGSPSVGPQLQEMAKEVLSGRMSMRDAVRSSHYLDAIGDRLSQIRDAAERMTPEERRASEERARKLSESGAATRESGTAPGNRA</sequence>
<evidence type="ECO:0000313" key="3">
    <source>
        <dbReference type="Proteomes" id="UP001500305"/>
    </source>
</evidence>